<dbReference type="Proteomes" id="UP001439008">
    <property type="component" value="Unassembled WGS sequence"/>
</dbReference>
<proteinExistence type="predicted"/>
<accession>A0ABV2AU52</accession>
<comment type="caution">
    <text evidence="1">The sequence shown here is derived from an EMBL/GenBank/DDBJ whole genome shotgun (WGS) entry which is preliminary data.</text>
</comment>
<sequence length="216" mass="24642">MAKRFIKDIRFFKLDNSSLLSSLQKRSAILQKFNSFAKNTKLSEQLKISEKTATQNLQYILDKPSFPNISGLSPDTWNSKLKSFIEELSNKKDFFLNREAPKEKKSFFEELFQIYKTCSNSNDFEVKQTRNTALCALIAFSISSASLSLLLKVVCLLMDLVEENEEIDLEMVENFFGILGKFDADCGLSVPISGLKDIEKSNMIVGLFVWLNFVIN</sequence>
<protein>
    <submittedName>
        <fullName evidence="1">Uncharacterized protein</fullName>
    </submittedName>
</protein>
<reference evidence="1 2" key="1">
    <citation type="journal article" date="2024" name="BMC Biol.">
        <title>Comparative genomics of Ascetosporea gives new insight into the evolutionary basis for animal parasitism in Rhizaria.</title>
        <authorList>
            <person name="Hiltunen Thoren M."/>
            <person name="Onut-Brannstrom I."/>
            <person name="Alfjorden A."/>
            <person name="Peckova H."/>
            <person name="Swords F."/>
            <person name="Hooper C."/>
            <person name="Holzer A.S."/>
            <person name="Bass D."/>
            <person name="Burki F."/>
        </authorList>
    </citation>
    <scope>NUCLEOTIDE SEQUENCE [LARGE SCALE GENOMIC DNA]</scope>
    <source>
        <strain evidence="1">20-A016</strain>
    </source>
</reference>
<name>A0ABV2AU52_9EUKA</name>
<gene>
    <name evidence="1" type="ORF">MHBO_004753</name>
</gene>
<evidence type="ECO:0000313" key="2">
    <source>
        <dbReference type="Proteomes" id="UP001439008"/>
    </source>
</evidence>
<keyword evidence="2" id="KW-1185">Reference proteome</keyword>
<dbReference type="EMBL" id="JBDODL010005112">
    <property type="protein sequence ID" value="MES1923210.1"/>
    <property type="molecule type" value="Genomic_DNA"/>
</dbReference>
<organism evidence="1 2">
    <name type="scientific">Bonamia ostreae</name>
    <dbReference type="NCBI Taxonomy" id="126728"/>
    <lineage>
        <taxon>Eukaryota</taxon>
        <taxon>Sar</taxon>
        <taxon>Rhizaria</taxon>
        <taxon>Endomyxa</taxon>
        <taxon>Ascetosporea</taxon>
        <taxon>Haplosporida</taxon>
        <taxon>Bonamia</taxon>
    </lineage>
</organism>
<evidence type="ECO:0000313" key="1">
    <source>
        <dbReference type="EMBL" id="MES1923210.1"/>
    </source>
</evidence>